<feature type="compositionally biased region" description="Polar residues" evidence="3">
    <location>
        <begin position="681"/>
        <end position="703"/>
    </location>
</feature>
<feature type="domain" description="Rhodanese" evidence="6">
    <location>
        <begin position="20"/>
        <end position="136"/>
    </location>
</feature>
<dbReference type="InterPro" id="IPR000242">
    <property type="entry name" value="PTP_cat"/>
</dbReference>
<dbReference type="PRINTS" id="PR00700">
    <property type="entry name" value="PRTYPHPHTASE"/>
</dbReference>
<proteinExistence type="inferred from homology"/>
<dbReference type="InterPro" id="IPR029021">
    <property type="entry name" value="Prot-tyrosine_phosphatase-like"/>
</dbReference>
<feature type="region of interest" description="Disordered" evidence="3">
    <location>
        <begin position="172"/>
        <end position="196"/>
    </location>
</feature>
<dbReference type="STRING" id="686832.A0A0C3CGW6"/>
<feature type="region of interest" description="Disordered" evidence="3">
    <location>
        <begin position="251"/>
        <end position="276"/>
    </location>
</feature>
<dbReference type="PROSITE" id="PS00383">
    <property type="entry name" value="TYR_PHOSPHATASE_1"/>
    <property type="match status" value="1"/>
</dbReference>
<dbReference type="Gene3D" id="3.90.190.10">
    <property type="entry name" value="Protein tyrosine phosphatase superfamily"/>
    <property type="match status" value="2"/>
</dbReference>
<feature type="domain" description="Tyrosine-protein phosphatase" evidence="4">
    <location>
        <begin position="338"/>
        <end position="610"/>
    </location>
</feature>
<dbReference type="InterPro" id="IPR000387">
    <property type="entry name" value="Tyr_Pase_dom"/>
</dbReference>
<feature type="region of interest" description="Disordered" evidence="3">
    <location>
        <begin position="434"/>
        <end position="457"/>
    </location>
</feature>
<feature type="compositionally biased region" description="Acidic residues" evidence="3">
    <location>
        <begin position="266"/>
        <end position="276"/>
    </location>
</feature>
<dbReference type="GO" id="GO:0004725">
    <property type="term" value="F:protein tyrosine phosphatase activity"/>
    <property type="evidence" value="ECO:0007669"/>
    <property type="project" value="UniProtKB-EC"/>
</dbReference>
<protein>
    <recommendedName>
        <fullName evidence="2">protein-tyrosine-phosphatase</fullName>
        <ecNumber evidence="2">3.1.3.48</ecNumber>
    </recommendedName>
</protein>
<dbReference type="HOGENOM" id="CLU_002713_0_0_1"/>
<evidence type="ECO:0000256" key="1">
    <source>
        <dbReference type="ARBA" id="ARBA00009649"/>
    </source>
</evidence>
<dbReference type="Proteomes" id="UP000053424">
    <property type="component" value="Unassembled WGS sequence"/>
</dbReference>
<dbReference type="SMART" id="SM00194">
    <property type="entry name" value="PTPc"/>
    <property type="match status" value="1"/>
</dbReference>
<dbReference type="EC" id="3.1.3.48" evidence="2"/>
<feature type="region of interest" description="Disordered" evidence="3">
    <location>
        <begin position="820"/>
        <end position="899"/>
    </location>
</feature>
<evidence type="ECO:0000313" key="7">
    <source>
        <dbReference type="EMBL" id="KIM47985.1"/>
    </source>
</evidence>
<dbReference type="InterPro" id="IPR016130">
    <property type="entry name" value="Tyr_Pase_AS"/>
</dbReference>
<dbReference type="PROSITE" id="PS50056">
    <property type="entry name" value="TYR_PHOSPHATASE_2"/>
    <property type="match status" value="1"/>
</dbReference>
<dbReference type="InterPro" id="IPR050348">
    <property type="entry name" value="Protein-Tyr_Phosphatase"/>
</dbReference>
<gene>
    <name evidence="7" type="ORF">M413DRAFT_16043</name>
</gene>
<dbReference type="InterPro" id="IPR001763">
    <property type="entry name" value="Rhodanese-like_dom"/>
</dbReference>
<feature type="region of interest" description="Disordered" evidence="3">
    <location>
        <begin position="669"/>
        <end position="792"/>
    </location>
</feature>
<feature type="compositionally biased region" description="Low complexity" evidence="3">
    <location>
        <begin position="708"/>
        <end position="730"/>
    </location>
</feature>
<dbReference type="PANTHER" id="PTHR19134:SF561">
    <property type="entry name" value="PROTEIN TYROSINE PHOSPHATASE 36E, ISOFORM A"/>
    <property type="match status" value="1"/>
</dbReference>
<feature type="compositionally biased region" description="Pro residues" evidence="3">
    <location>
        <begin position="853"/>
        <end position="869"/>
    </location>
</feature>
<evidence type="ECO:0000259" key="5">
    <source>
        <dbReference type="PROSITE" id="PS50056"/>
    </source>
</evidence>
<name>A0A0C3CGW6_HEBCY</name>
<dbReference type="AlphaFoldDB" id="A0A0C3CGW6"/>
<organism evidence="7 8">
    <name type="scientific">Hebeloma cylindrosporum</name>
    <dbReference type="NCBI Taxonomy" id="76867"/>
    <lineage>
        <taxon>Eukaryota</taxon>
        <taxon>Fungi</taxon>
        <taxon>Dikarya</taxon>
        <taxon>Basidiomycota</taxon>
        <taxon>Agaricomycotina</taxon>
        <taxon>Agaricomycetes</taxon>
        <taxon>Agaricomycetidae</taxon>
        <taxon>Agaricales</taxon>
        <taxon>Agaricineae</taxon>
        <taxon>Hymenogastraceae</taxon>
        <taxon>Hebeloma</taxon>
    </lineage>
</organism>
<feature type="compositionally biased region" description="Polar residues" evidence="3">
    <location>
        <begin position="782"/>
        <end position="792"/>
    </location>
</feature>
<dbReference type="SMART" id="SM00404">
    <property type="entry name" value="PTPc_motif"/>
    <property type="match status" value="1"/>
</dbReference>
<dbReference type="PROSITE" id="PS50206">
    <property type="entry name" value="RHODANESE_3"/>
    <property type="match status" value="1"/>
</dbReference>
<dbReference type="SUPFAM" id="SSF52799">
    <property type="entry name" value="(Phosphotyrosine protein) phosphatases II"/>
    <property type="match status" value="2"/>
</dbReference>
<dbReference type="SUPFAM" id="SSF52821">
    <property type="entry name" value="Rhodanese/Cell cycle control phosphatase"/>
    <property type="match status" value="1"/>
</dbReference>
<dbReference type="InterPro" id="IPR036873">
    <property type="entry name" value="Rhodanese-like_dom_sf"/>
</dbReference>
<feature type="compositionally biased region" description="Basic and acidic residues" evidence="3">
    <location>
        <begin position="886"/>
        <end position="895"/>
    </location>
</feature>
<dbReference type="Pfam" id="PF00102">
    <property type="entry name" value="Y_phosphatase"/>
    <property type="match status" value="1"/>
</dbReference>
<evidence type="ECO:0000256" key="3">
    <source>
        <dbReference type="SAM" id="MobiDB-lite"/>
    </source>
</evidence>
<evidence type="ECO:0000259" key="6">
    <source>
        <dbReference type="PROSITE" id="PS50206"/>
    </source>
</evidence>
<dbReference type="Pfam" id="PF00581">
    <property type="entry name" value="Rhodanese"/>
    <property type="match status" value="1"/>
</dbReference>
<evidence type="ECO:0000256" key="2">
    <source>
        <dbReference type="ARBA" id="ARBA00013064"/>
    </source>
</evidence>
<reference evidence="8" key="2">
    <citation type="submission" date="2015-01" db="EMBL/GenBank/DDBJ databases">
        <title>Evolutionary Origins and Diversification of the Mycorrhizal Mutualists.</title>
        <authorList>
            <consortium name="DOE Joint Genome Institute"/>
            <consortium name="Mycorrhizal Genomics Consortium"/>
            <person name="Kohler A."/>
            <person name="Kuo A."/>
            <person name="Nagy L.G."/>
            <person name="Floudas D."/>
            <person name="Copeland A."/>
            <person name="Barry K.W."/>
            <person name="Cichocki N."/>
            <person name="Veneault-Fourrey C."/>
            <person name="LaButti K."/>
            <person name="Lindquist E.A."/>
            <person name="Lipzen A."/>
            <person name="Lundell T."/>
            <person name="Morin E."/>
            <person name="Murat C."/>
            <person name="Riley R."/>
            <person name="Ohm R."/>
            <person name="Sun H."/>
            <person name="Tunlid A."/>
            <person name="Henrissat B."/>
            <person name="Grigoriev I.V."/>
            <person name="Hibbett D.S."/>
            <person name="Martin F."/>
        </authorList>
    </citation>
    <scope>NUCLEOTIDE SEQUENCE [LARGE SCALE GENOMIC DNA]</scope>
    <source>
        <strain evidence="8">h7</strain>
    </source>
</reference>
<dbReference type="PANTHER" id="PTHR19134">
    <property type="entry name" value="RECEPTOR-TYPE TYROSINE-PROTEIN PHOSPHATASE"/>
    <property type="match status" value="1"/>
</dbReference>
<evidence type="ECO:0000259" key="4">
    <source>
        <dbReference type="PROSITE" id="PS50055"/>
    </source>
</evidence>
<feature type="compositionally biased region" description="Polar residues" evidence="3">
    <location>
        <begin position="186"/>
        <end position="196"/>
    </location>
</feature>
<accession>A0A0C3CGW6</accession>
<dbReference type="EMBL" id="KN831769">
    <property type="protein sequence ID" value="KIM47985.1"/>
    <property type="molecule type" value="Genomic_DNA"/>
</dbReference>
<feature type="compositionally biased region" description="Polar residues" evidence="3">
    <location>
        <begin position="752"/>
        <end position="770"/>
    </location>
</feature>
<sequence>MALATAFHAIPPAALPDWLADPAALILDIRPHAAFSSARIPRAISLSVPSTLLKRPLFSLQRLSAMLPSAASRARFSAWRTASRIVVYDADSLSAGESSNIHGLLRKFKSDGFDGELAWLQGGFQAVWRDRRDLVDTNPPTPEVDDEDEVASTLKTRHLPMAAFSLSSTTVHNSSHFNPPPKRPFSLSSQPLPTASSSHPAFNPFFDAVRQNTELSQGITERIPLRLPRRVRRRIHQLPFPWLQAIARRAANSPRRHALTDSSSSESEDDDSANPADIEEGKEALAMQFFKIELSEQRRLMGIMEHHSRESGQASGHPSFPAVPFPFSITAGVEKGAKNRYRHIWPFEHARVRLHQNNQADDDYVNASYIQPLGTTRRYIATQGPLPATFTDFWTLCWEQNVHVIVMLTREVEGAMLISTEGLVPADERPSTAGFFGNHSLSPHSSRSPRRFPHSAGSQRHYQHHHFHSKRSETVKRVFELSHTKFPEAKPRRIVHLQYLEWPDLNVPDDPRGVLGLIKQVDEAVRESQVDGQGDKLRYTKSIPLNEVDPKTGVAKHALANSPVLLHCSAGVGRTGGFIAVDAVLDAIRRELRANARHVSTNPGDMSMDVDLKNTGGTHTMSAGGEHVPGAHVLVATPMQANARTVEGKSTKLASGTFQWAKRVSDETGINGVGPNIQGEPLSSSPPVSISATGSYSKGVSSERNQHNGSYYYNSSSSLGTSVSGTSSSSPKANIESTNPPQHSELPRSDGQRSSTISAPSRTAHASPSTPCLPVTPPFVNAPQTSSSQSFPEMNIEDESGICTDDSEIHTSSRVGGAVNMFPAFNPGGLSSDGEPPSRSQSPSADESSHVHPPVPPQLPRPMPVPTLSPLPTMGLSLNDQPTKSFDYKEPRPLNEDFTPPLLTSFDDPIWEVVQDMREQRMSLCQSLRQYVFVHAAIIEGALMVLDEEKEFADGLMPRNVFTSPCTSCLRERRSFHLICDFYWQKGGEPNRTFEGG</sequence>
<dbReference type="InterPro" id="IPR003595">
    <property type="entry name" value="Tyr_Pase_cat"/>
</dbReference>
<dbReference type="PROSITE" id="PS50055">
    <property type="entry name" value="TYR_PHOSPHATASE_PTP"/>
    <property type="match status" value="1"/>
</dbReference>
<dbReference type="OrthoDB" id="6058203at2759"/>
<keyword evidence="8" id="KW-1185">Reference proteome</keyword>
<comment type="similarity">
    <text evidence="1">Belongs to the protein-tyrosine phosphatase family. Non-receptor class subfamily.</text>
</comment>
<dbReference type="Gene3D" id="3.40.250.10">
    <property type="entry name" value="Rhodanese-like domain"/>
    <property type="match status" value="1"/>
</dbReference>
<feature type="compositionally biased region" description="Polar residues" evidence="3">
    <location>
        <begin position="731"/>
        <end position="742"/>
    </location>
</feature>
<reference evidence="7 8" key="1">
    <citation type="submission" date="2014-04" db="EMBL/GenBank/DDBJ databases">
        <authorList>
            <consortium name="DOE Joint Genome Institute"/>
            <person name="Kuo A."/>
            <person name="Gay G."/>
            <person name="Dore J."/>
            <person name="Kohler A."/>
            <person name="Nagy L.G."/>
            <person name="Floudas D."/>
            <person name="Copeland A."/>
            <person name="Barry K.W."/>
            <person name="Cichocki N."/>
            <person name="Veneault-Fourrey C."/>
            <person name="LaButti K."/>
            <person name="Lindquist E.A."/>
            <person name="Lipzen A."/>
            <person name="Lundell T."/>
            <person name="Morin E."/>
            <person name="Murat C."/>
            <person name="Sun H."/>
            <person name="Tunlid A."/>
            <person name="Henrissat B."/>
            <person name="Grigoriev I.V."/>
            <person name="Hibbett D.S."/>
            <person name="Martin F."/>
            <person name="Nordberg H.P."/>
            <person name="Cantor M.N."/>
            <person name="Hua S.X."/>
        </authorList>
    </citation>
    <scope>NUCLEOTIDE SEQUENCE [LARGE SCALE GENOMIC DNA]</scope>
    <source>
        <strain evidence="8">h7</strain>
    </source>
</reference>
<evidence type="ECO:0000313" key="8">
    <source>
        <dbReference type="Proteomes" id="UP000053424"/>
    </source>
</evidence>
<feature type="domain" description="Tyrosine specific protein phosphatases" evidence="5">
    <location>
        <begin position="561"/>
        <end position="584"/>
    </location>
</feature>